<feature type="transmembrane region" description="Helical" evidence="7">
    <location>
        <begin position="260"/>
        <end position="281"/>
    </location>
</feature>
<evidence type="ECO:0000259" key="8">
    <source>
        <dbReference type="Pfam" id="PF02687"/>
    </source>
</evidence>
<feature type="transmembrane region" description="Helical" evidence="7">
    <location>
        <begin position="703"/>
        <end position="727"/>
    </location>
</feature>
<evidence type="ECO:0000313" key="10">
    <source>
        <dbReference type="Proteomes" id="UP000501179"/>
    </source>
</evidence>
<dbReference type="AlphaFoldDB" id="A0A6G9H2B0"/>
<feature type="domain" description="ABC3 transporter permease C-terminal" evidence="8">
    <location>
        <begin position="260"/>
        <end position="375"/>
    </location>
</feature>
<dbReference type="GO" id="GO:0005886">
    <property type="term" value="C:plasma membrane"/>
    <property type="evidence" value="ECO:0007669"/>
    <property type="project" value="UniProtKB-SubCell"/>
</dbReference>
<name>A0A6G9H2B0_9ACTN</name>
<evidence type="ECO:0000256" key="4">
    <source>
        <dbReference type="ARBA" id="ARBA00022989"/>
    </source>
</evidence>
<dbReference type="EMBL" id="CP050177">
    <property type="protein sequence ID" value="QIQ04673.1"/>
    <property type="molecule type" value="Genomic_DNA"/>
</dbReference>
<evidence type="ECO:0000256" key="2">
    <source>
        <dbReference type="ARBA" id="ARBA00022475"/>
    </source>
</evidence>
<keyword evidence="3 7" id="KW-0812">Transmembrane</keyword>
<feature type="transmembrane region" description="Helical" evidence="7">
    <location>
        <begin position="396"/>
        <end position="415"/>
    </location>
</feature>
<feature type="transmembrane region" description="Helical" evidence="7">
    <location>
        <begin position="748"/>
        <end position="775"/>
    </location>
</feature>
<evidence type="ECO:0000256" key="6">
    <source>
        <dbReference type="ARBA" id="ARBA00038076"/>
    </source>
</evidence>
<evidence type="ECO:0000256" key="5">
    <source>
        <dbReference type="ARBA" id="ARBA00023136"/>
    </source>
</evidence>
<organism evidence="9 10">
    <name type="scientific">Streptomyces liangshanensis</name>
    <dbReference type="NCBI Taxonomy" id="2717324"/>
    <lineage>
        <taxon>Bacteria</taxon>
        <taxon>Bacillati</taxon>
        <taxon>Actinomycetota</taxon>
        <taxon>Actinomycetes</taxon>
        <taxon>Kitasatosporales</taxon>
        <taxon>Streptomycetaceae</taxon>
        <taxon>Streptomyces</taxon>
    </lineage>
</organism>
<reference evidence="9 10" key="1">
    <citation type="submission" date="2020-03" db="EMBL/GenBank/DDBJ databases">
        <title>A novel species.</title>
        <authorList>
            <person name="Gao J."/>
        </authorList>
    </citation>
    <scope>NUCLEOTIDE SEQUENCE [LARGE SCALE GENOMIC DNA]</scope>
    <source>
        <strain evidence="9 10">QMT-12</strain>
    </source>
</reference>
<dbReference type="PANTHER" id="PTHR30572:SF4">
    <property type="entry name" value="ABC TRANSPORTER PERMEASE YTRF"/>
    <property type="match status" value="1"/>
</dbReference>
<keyword evidence="2" id="KW-1003">Cell membrane</keyword>
<comment type="similarity">
    <text evidence="6">Belongs to the ABC-4 integral membrane protein family.</text>
</comment>
<keyword evidence="4 7" id="KW-1133">Transmembrane helix</keyword>
<protein>
    <submittedName>
        <fullName evidence="9">FtsX-like permease family protein</fullName>
    </submittedName>
</protein>
<dbReference type="Pfam" id="PF02687">
    <property type="entry name" value="FtsX"/>
    <property type="match status" value="2"/>
</dbReference>
<dbReference type="PANTHER" id="PTHR30572">
    <property type="entry name" value="MEMBRANE COMPONENT OF TRANSPORTER-RELATED"/>
    <property type="match status" value="1"/>
</dbReference>
<feature type="transmembrane region" description="Helical" evidence="7">
    <location>
        <begin position="435"/>
        <end position="453"/>
    </location>
</feature>
<dbReference type="RefSeq" id="WP_167032761.1">
    <property type="nucleotide sequence ID" value="NZ_CP050177.1"/>
</dbReference>
<dbReference type="GO" id="GO:0022857">
    <property type="term" value="F:transmembrane transporter activity"/>
    <property type="evidence" value="ECO:0007669"/>
    <property type="project" value="TreeGrafter"/>
</dbReference>
<accession>A0A6G9H2B0</accession>
<sequence length="833" mass="85596">MLSVALRTLRARWTTFVGSFVALALGVGLIATMGLALAASLDAPDHRPERFAAAPVVVKASGVLRVPTPVGDRTEELDFPPPLSPALVRKVAAVGRTVENRAFAVRVVRVVRTTQASHEVRAGQAAPAALVGHPWSAAAFAPYRLDAGRAPEAADEVVATGRWAAPGMRIRTDRGTVTVVGTVRDLGFEHALFFTDSRAAELSPPVHQLAVSADAGAVRAAVADTPGVRVLTGSARAQADADPDRDGEALVVVNTMLGTAAGVTGFVSVFVVASTFAFGVAQRRREFGLLRTAGATPGQVRRTVFAEAAVVGVAASATGCTLGAAAAPRLAAWLVTSGVAPGWFAIGTSTWPYQLAFWTGLSVALAGVVAASWRAGAVGPAEALRDAAVDSGVMTWGRRFFGAGLLLTGLGLLAFTLVTEPGSLLGRKAYTSRPMLLITAFALLAPVLVRPLIRLLTWPQARLRGAVGLLVRQNASTAIRRTSAVAAPVLVTVALAGSLLGAVATVADAKAGEVRRQTTADFVVSGAGDRGFDAATVARMRRVPGAVVSPTAAGAVYVLEDGVALIRSDARAAEPSALAATARLPLVAGRSADLDDHSIIVNDEWREHTVGRSVAVRLGDGTRRTLRIAAVMRAGTGDNGVYVTPRNAAGAPVDRVDVAVRKGGDADAVAAALRAEVGDGGRVFTKASWVAASYPATDSRTRAGFLLVLGIALLYSGIALANTMVTATADRVRDLAVLRLAGATKAQVLRLVAVEALTVVAVGAVLGVLVAGLNLLGMWGALGVLRVPSVPVMPWSALLAVAAACAATAVVSAVVPAWLSLRRRPVELAGTRE</sequence>
<proteinExistence type="inferred from homology"/>
<evidence type="ECO:0000256" key="7">
    <source>
        <dbReference type="SAM" id="Phobius"/>
    </source>
</evidence>
<feature type="transmembrane region" description="Helical" evidence="7">
    <location>
        <begin position="308"/>
        <end position="335"/>
    </location>
</feature>
<gene>
    <name evidence="9" type="ORF">HA039_22415</name>
</gene>
<dbReference type="KEGG" id="slia:HA039_22415"/>
<dbReference type="InterPro" id="IPR050250">
    <property type="entry name" value="Macrolide_Exporter_MacB"/>
</dbReference>
<feature type="transmembrane region" description="Helical" evidence="7">
    <location>
        <begin position="355"/>
        <end position="375"/>
    </location>
</feature>
<evidence type="ECO:0000313" key="9">
    <source>
        <dbReference type="EMBL" id="QIQ04673.1"/>
    </source>
</evidence>
<feature type="transmembrane region" description="Helical" evidence="7">
    <location>
        <begin position="485"/>
        <end position="507"/>
    </location>
</feature>
<evidence type="ECO:0000256" key="1">
    <source>
        <dbReference type="ARBA" id="ARBA00004651"/>
    </source>
</evidence>
<feature type="domain" description="ABC3 transporter permease C-terminal" evidence="8">
    <location>
        <begin position="707"/>
        <end position="823"/>
    </location>
</feature>
<evidence type="ECO:0000256" key="3">
    <source>
        <dbReference type="ARBA" id="ARBA00022692"/>
    </source>
</evidence>
<feature type="transmembrane region" description="Helical" evidence="7">
    <location>
        <begin position="795"/>
        <end position="819"/>
    </location>
</feature>
<dbReference type="InterPro" id="IPR003838">
    <property type="entry name" value="ABC3_permease_C"/>
</dbReference>
<comment type="subcellular location">
    <subcellularLocation>
        <location evidence="1">Cell membrane</location>
        <topology evidence="1">Multi-pass membrane protein</topology>
    </subcellularLocation>
</comment>
<keyword evidence="10" id="KW-1185">Reference proteome</keyword>
<dbReference type="Proteomes" id="UP000501179">
    <property type="component" value="Chromosome"/>
</dbReference>
<keyword evidence="5 7" id="KW-0472">Membrane</keyword>